<dbReference type="PANTHER" id="PTHR32009:SF39">
    <property type="entry name" value="TIR DOMAIN-CONTAINING PROTEIN"/>
    <property type="match status" value="1"/>
</dbReference>
<dbReference type="EC" id="3.2.2.6" evidence="1"/>
<dbReference type="EnsemblPlants" id="Kaladp0011s0156.1.v1.1">
    <property type="protein sequence ID" value="Kaladp0011s0156.1.v1.1"/>
    <property type="gene ID" value="Kaladp0011s0156.v1.1"/>
</dbReference>
<dbReference type="GO" id="GO:0007165">
    <property type="term" value="P:signal transduction"/>
    <property type="evidence" value="ECO:0007669"/>
    <property type="project" value="InterPro"/>
</dbReference>
<dbReference type="Proteomes" id="UP000594263">
    <property type="component" value="Unplaced"/>
</dbReference>
<sequence length="226" mass="25849">MAGTQGTSDSTSKFRYEVFLSFNAKNIGNSFADFMYIALNKKGFKVYNENDGNEHDEDTRTKRYQAIEQSQLSVVIVTKRFVRSPWCLDQLVKILECKNSVGHVVLPVFYNHLEPIEVGKQLGPCEQAFADHEAVFAGEPGKVQQWRSALTQVAKLAVKGLSLRETNWFRAPLRQNIIEEVWKVVGARRVEVSLDIYGSDEAAQSIRKWMEDVVKIWNESQMKRTN</sequence>
<dbReference type="AlphaFoldDB" id="A0A7N0RG82"/>
<evidence type="ECO:0000313" key="6">
    <source>
        <dbReference type="EnsemblPlants" id="Kaladp0011s0156.1.v1.1"/>
    </source>
</evidence>
<dbReference type="PROSITE" id="PS50104">
    <property type="entry name" value="TIR"/>
    <property type="match status" value="1"/>
</dbReference>
<organism evidence="6 7">
    <name type="scientific">Kalanchoe fedtschenkoi</name>
    <name type="common">Lavender scallops</name>
    <name type="synonym">South American air plant</name>
    <dbReference type="NCBI Taxonomy" id="63787"/>
    <lineage>
        <taxon>Eukaryota</taxon>
        <taxon>Viridiplantae</taxon>
        <taxon>Streptophyta</taxon>
        <taxon>Embryophyta</taxon>
        <taxon>Tracheophyta</taxon>
        <taxon>Spermatophyta</taxon>
        <taxon>Magnoliopsida</taxon>
        <taxon>eudicotyledons</taxon>
        <taxon>Gunneridae</taxon>
        <taxon>Pentapetalae</taxon>
        <taxon>Saxifragales</taxon>
        <taxon>Crassulaceae</taxon>
        <taxon>Kalanchoe</taxon>
    </lineage>
</organism>
<reference evidence="6" key="1">
    <citation type="submission" date="2021-01" db="UniProtKB">
        <authorList>
            <consortium name="EnsemblPlants"/>
        </authorList>
    </citation>
    <scope>IDENTIFICATION</scope>
</reference>
<dbReference type="SMART" id="SM00255">
    <property type="entry name" value="TIR"/>
    <property type="match status" value="1"/>
</dbReference>
<evidence type="ECO:0000256" key="3">
    <source>
        <dbReference type="ARBA" id="ARBA00023027"/>
    </source>
</evidence>
<dbReference type="SUPFAM" id="SSF52200">
    <property type="entry name" value="Toll/Interleukin receptor TIR domain"/>
    <property type="match status" value="1"/>
</dbReference>
<dbReference type="Gene3D" id="3.40.50.10140">
    <property type="entry name" value="Toll/interleukin-1 receptor homology (TIR) domain"/>
    <property type="match status" value="1"/>
</dbReference>
<feature type="domain" description="TIR" evidence="5">
    <location>
        <begin position="14"/>
        <end position="189"/>
    </location>
</feature>
<evidence type="ECO:0000256" key="2">
    <source>
        <dbReference type="ARBA" id="ARBA00022801"/>
    </source>
</evidence>
<proteinExistence type="predicted"/>
<evidence type="ECO:0000259" key="5">
    <source>
        <dbReference type="PROSITE" id="PS50104"/>
    </source>
</evidence>
<dbReference type="Pfam" id="PF01582">
    <property type="entry name" value="TIR"/>
    <property type="match status" value="1"/>
</dbReference>
<evidence type="ECO:0000256" key="4">
    <source>
        <dbReference type="ARBA" id="ARBA00047304"/>
    </source>
</evidence>
<accession>A0A7N0RG82</accession>
<protein>
    <recommendedName>
        <fullName evidence="1">ADP-ribosyl cyclase/cyclic ADP-ribose hydrolase</fullName>
        <ecNumber evidence="1">3.2.2.6</ecNumber>
    </recommendedName>
</protein>
<name>A0A7N0RG82_KALFE</name>
<keyword evidence="7" id="KW-1185">Reference proteome</keyword>
<keyword evidence="3" id="KW-0520">NAD</keyword>
<evidence type="ECO:0000313" key="7">
    <source>
        <dbReference type="Proteomes" id="UP000594263"/>
    </source>
</evidence>
<dbReference type="PANTHER" id="PTHR32009">
    <property type="entry name" value="TMV RESISTANCE PROTEIN N-LIKE"/>
    <property type="match status" value="1"/>
</dbReference>
<dbReference type="GO" id="GO:0061809">
    <property type="term" value="F:NAD+ nucleosidase activity, cyclic ADP-ribose generating"/>
    <property type="evidence" value="ECO:0007669"/>
    <property type="project" value="UniProtKB-EC"/>
</dbReference>
<evidence type="ECO:0000256" key="1">
    <source>
        <dbReference type="ARBA" id="ARBA00011982"/>
    </source>
</evidence>
<comment type="catalytic activity">
    <reaction evidence="4">
        <text>NAD(+) + H2O = ADP-D-ribose + nicotinamide + H(+)</text>
        <dbReference type="Rhea" id="RHEA:16301"/>
        <dbReference type="ChEBI" id="CHEBI:15377"/>
        <dbReference type="ChEBI" id="CHEBI:15378"/>
        <dbReference type="ChEBI" id="CHEBI:17154"/>
        <dbReference type="ChEBI" id="CHEBI:57540"/>
        <dbReference type="ChEBI" id="CHEBI:57967"/>
        <dbReference type="EC" id="3.2.2.6"/>
    </reaction>
    <physiologicalReaction direction="left-to-right" evidence="4">
        <dbReference type="Rhea" id="RHEA:16302"/>
    </physiologicalReaction>
</comment>
<dbReference type="Gramene" id="Kaladp0011s0156.1.v1.1">
    <property type="protein sequence ID" value="Kaladp0011s0156.1.v1.1"/>
    <property type="gene ID" value="Kaladp0011s0156.v1.1"/>
</dbReference>
<dbReference type="OMA" id="GDIAGWH"/>
<keyword evidence="2" id="KW-0378">Hydrolase</keyword>
<dbReference type="InterPro" id="IPR035897">
    <property type="entry name" value="Toll_tir_struct_dom_sf"/>
</dbReference>
<dbReference type="InterPro" id="IPR000157">
    <property type="entry name" value="TIR_dom"/>
</dbReference>